<evidence type="ECO:0000256" key="4">
    <source>
        <dbReference type="ARBA" id="ARBA00022525"/>
    </source>
</evidence>
<reference evidence="10" key="1">
    <citation type="submission" date="2015-08" db="EMBL/GenBank/DDBJ databases">
        <title>Genome sequencing project for genomic taxonomy and phylogenomics of Bacillus-like bacteria.</title>
        <authorList>
            <person name="Liu B."/>
            <person name="Wang J."/>
            <person name="Zhu Y."/>
            <person name="Liu G."/>
            <person name="Chen Q."/>
            <person name="Chen Z."/>
            <person name="Lan J."/>
            <person name="Che J."/>
            <person name="Ge C."/>
            <person name="Shi H."/>
            <person name="Pan Z."/>
            <person name="Liu X."/>
        </authorList>
    </citation>
    <scope>NUCLEOTIDE SEQUENCE [LARGE SCALE GENOMIC DNA]</scope>
    <source>
        <strain evidence="10">FJAT-22460</strain>
    </source>
</reference>
<feature type="domain" description="Gram-positive cocci surface proteins LPxTG" evidence="8">
    <location>
        <begin position="1184"/>
        <end position="1217"/>
    </location>
</feature>
<comment type="similarity">
    <text evidence="2">Belongs to the serine-aspartate repeat-containing protein (SDr) family.</text>
</comment>
<dbReference type="Gene3D" id="2.60.40.740">
    <property type="match status" value="5"/>
</dbReference>
<dbReference type="InterPro" id="IPR008966">
    <property type="entry name" value="Adhesion_dom_sf"/>
</dbReference>
<dbReference type="InterPro" id="IPR008456">
    <property type="entry name" value="Collagen-bd_dom"/>
</dbReference>
<comment type="subcellular location">
    <subcellularLocation>
        <location evidence="1">Secreted</location>
        <location evidence="1">Cell wall</location>
        <topology evidence="1">Peptidoglycan-anchor</topology>
    </subcellularLocation>
</comment>
<gene>
    <name evidence="9" type="ORF">AM231_25855</name>
</gene>
<proteinExistence type="inferred from homology"/>
<evidence type="ECO:0000256" key="3">
    <source>
        <dbReference type="ARBA" id="ARBA00022512"/>
    </source>
</evidence>
<keyword evidence="10" id="KW-1185">Reference proteome</keyword>
<keyword evidence="4" id="KW-0964">Secreted</keyword>
<evidence type="ECO:0000256" key="7">
    <source>
        <dbReference type="SAM" id="MobiDB-lite"/>
    </source>
</evidence>
<dbReference type="Proteomes" id="UP000036932">
    <property type="component" value="Unassembled WGS sequence"/>
</dbReference>
<dbReference type="PANTHER" id="PTHR36108">
    <property type="entry name" value="COLOSSIN-B-RELATED"/>
    <property type="match status" value="1"/>
</dbReference>
<dbReference type="EMBL" id="LIUT01000008">
    <property type="protein sequence ID" value="KOR76071.1"/>
    <property type="molecule type" value="Genomic_DNA"/>
</dbReference>
<keyword evidence="6" id="KW-0572">Peptidoglycan-anchor</keyword>
<evidence type="ECO:0000256" key="2">
    <source>
        <dbReference type="ARBA" id="ARBA00007257"/>
    </source>
</evidence>
<accession>A0A0M1N1M9</accession>
<dbReference type="RefSeq" id="WP_054405234.1">
    <property type="nucleotide sequence ID" value="NZ_LIUT01000008.1"/>
</dbReference>
<dbReference type="InterPro" id="IPR019931">
    <property type="entry name" value="LPXTG_anchor"/>
</dbReference>
<dbReference type="InterPro" id="IPR013783">
    <property type="entry name" value="Ig-like_fold"/>
</dbReference>
<keyword evidence="5" id="KW-0732">Signal</keyword>
<dbReference type="PANTHER" id="PTHR36108:SF13">
    <property type="entry name" value="COLOSSIN-B-RELATED"/>
    <property type="match status" value="1"/>
</dbReference>
<keyword evidence="3" id="KW-0134">Cell wall</keyword>
<sequence length="1217" mass="131951">MKKKGSMLVLIILLLVQGMFGTGVHALSFDGNAHAAEVSGLAADQGADSGLSVTDAVYRYRASTGDSILTKIRVEDSSGTVIDSVYNPDVGRVELGSDAILFYEWELKDGHGYVDGMTFEFDLPKEFKLYNSINGFLETDNGNVGTFSVTQGGHAVITFNSNVDNSQVRGTLRFQTEISRQEIIGSADVEIPIMLRDGIQRVVIPVKPAKGELLGKSGEVVKDSKGKPSTIDWRLQVNTQLSRLDQTVIEDLIPSGLTLVPGSTQINRLTVNVDGSTLLGADAAGEFDIDESDASRLLITKKAPMDAAYQIVYSTKIDSDNKTEFLNKAILFENGQQKAYAENKQTVDWGELLAKSVSSYDQDTRIINWSILYNSRQTVIPVKEALLEDRFNTTQELVKDSLTVTDTQTGAILKEGTDYHLSPVNSGGEYGFNLVFNQEVSSEYKIDYQTTASERVIEDETVTNSVYANGVTREAKQWMQSLALIKSNTGINYFNKTTTWEIKINQDAYQMDNVILTDTFSNGGLVLDGGIQISADGKALVENTDYTVDTANPEKGFTVEFLKPVDGAIIIKYTTKFDYDLRINQNDRSFRNKAVLTWEAGGKSFRSIREASKEPNALTIQNGDKSGKYDAIKKEITWTIRGNYNYKNLGTAVVKDKLNLPQEFIPDSLNVYKLKVDKDGKIETDGLIPPTEYSVTAPSESNDFELQVAFANTLTEPFQITFKTALDNRIIEQGQINNQAILTDAAARVSKWDGNVKIPQGGVYVDKKGTQKSERIEWTLDINFGQSQVQEAVITDEPSSNLILDEGSFRLYETEVTADGKVKKSELVDASKYKLEFVYGDTEKFILKFLETIDRPYILEYETLIDAADRELVSNSVAFEGVGITKGKTESKQQFEVRMSSGSGTGSGVRGSLEVLKVDKEDASLILEGATFVLQDKEGKRPAVTLTTDDKGKALFTKLLYGNYILEEISAPEGYVIDQAITEITIDSSIKQTGDVKSIKITNSKKTTPPDPGTPGPDPGNPGPDPGNPGPDPGNPGPDPGNPGPDPGTPGPDPSNPGPDPGNPGPDPGTPGPSPGPSGPNPEPTEPNPSTPGPSQGGTDPSPGGHVDEVKPTVPEVIIEPDTTNPAVPGESDPGPTPEEISEEDGSLVGNETVKPDETAPSAEDNANSEHAQANKPESPIAVLPKTGESNPLPLQLGGLVLMLAGFYLNRLRSRRQ</sequence>
<dbReference type="SUPFAM" id="SSF49478">
    <property type="entry name" value="Cna protein B-type domain"/>
    <property type="match status" value="1"/>
</dbReference>
<evidence type="ECO:0000256" key="1">
    <source>
        <dbReference type="ARBA" id="ARBA00004168"/>
    </source>
</evidence>
<feature type="region of interest" description="Disordered" evidence="7">
    <location>
        <begin position="997"/>
        <end position="1194"/>
    </location>
</feature>
<dbReference type="Pfam" id="PF05737">
    <property type="entry name" value="Collagen_bind"/>
    <property type="match status" value="5"/>
</dbReference>
<dbReference type="OrthoDB" id="2056845at2"/>
<evidence type="ECO:0000256" key="5">
    <source>
        <dbReference type="ARBA" id="ARBA00022729"/>
    </source>
</evidence>
<dbReference type="GO" id="GO:0007155">
    <property type="term" value="P:cell adhesion"/>
    <property type="evidence" value="ECO:0007669"/>
    <property type="project" value="InterPro"/>
</dbReference>
<dbReference type="NCBIfam" id="TIGR01167">
    <property type="entry name" value="LPXTG_anchor"/>
    <property type="match status" value="1"/>
</dbReference>
<dbReference type="AlphaFoldDB" id="A0A0M1N1M9"/>
<dbReference type="GO" id="GO:0005518">
    <property type="term" value="F:collagen binding"/>
    <property type="evidence" value="ECO:0007669"/>
    <property type="project" value="InterPro"/>
</dbReference>
<organism evidence="9 10">
    <name type="scientific">Paenibacillus solani</name>
    <dbReference type="NCBI Taxonomy" id="1705565"/>
    <lineage>
        <taxon>Bacteria</taxon>
        <taxon>Bacillati</taxon>
        <taxon>Bacillota</taxon>
        <taxon>Bacilli</taxon>
        <taxon>Bacillales</taxon>
        <taxon>Paenibacillaceae</taxon>
        <taxon>Paenibacillus</taxon>
    </lineage>
</organism>
<dbReference type="InterPro" id="IPR041033">
    <property type="entry name" value="SpaA_PFL_dom_1"/>
</dbReference>
<comment type="caution">
    <text evidence="9">The sequence shown here is derived from an EMBL/GenBank/DDBJ whole genome shotgun (WGS) entry which is preliminary data.</text>
</comment>
<dbReference type="Pfam" id="PF17802">
    <property type="entry name" value="SpaA"/>
    <property type="match status" value="1"/>
</dbReference>
<dbReference type="PROSITE" id="PS50847">
    <property type="entry name" value="GRAM_POS_ANCHORING"/>
    <property type="match status" value="1"/>
</dbReference>
<dbReference type="Gene3D" id="2.60.40.1280">
    <property type="match status" value="1"/>
</dbReference>
<dbReference type="Gene3D" id="2.60.40.10">
    <property type="entry name" value="Immunoglobulins"/>
    <property type="match status" value="1"/>
</dbReference>
<evidence type="ECO:0000256" key="6">
    <source>
        <dbReference type="ARBA" id="ARBA00023088"/>
    </source>
</evidence>
<dbReference type="InterPro" id="IPR011252">
    <property type="entry name" value="Fibrogen-bd_dom1"/>
</dbReference>
<evidence type="ECO:0000259" key="8">
    <source>
        <dbReference type="PROSITE" id="PS50847"/>
    </source>
</evidence>
<evidence type="ECO:0000313" key="10">
    <source>
        <dbReference type="Proteomes" id="UP000036932"/>
    </source>
</evidence>
<name>A0A0M1N1M9_9BACL</name>
<feature type="compositionally biased region" description="Pro residues" evidence="7">
    <location>
        <begin position="1009"/>
        <end position="1092"/>
    </location>
</feature>
<dbReference type="SUPFAM" id="SSF49401">
    <property type="entry name" value="Bacterial adhesins"/>
    <property type="match status" value="6"/>
</dbReference>
<evidence type="ECO:0000313" key="9">
    <source>
        <dbReference type="EMBL" id="KOR76071.1"/>
    </source>
</evidence>
<protein>
    <recommendedName>
        <fullName evidence="8">Gram-positive cocci surface proteins LPxTG domain-containing protein</fullName>
    </recommendedName>
</protein>
<dbReference type="PATRIC" id="fig|1705565.3.peg.1372"/>